<dbReference type="Proteomes" id="UP001604277">
    <property type="component" value="Unassembled WGS sequence"/>
</dbReference>
<evidence type="ECO:0000256" key="4">
    <source>
        <dbReference type="RuleBase" id="RU000628"/>
    </source>
</evidence>
<dbReference type="CDD" id="cd01960">
    <property type="entry name" value="nsLTP1"/>
    <property type="match status" value="1"/>
</dbReference>
<evidence type="ECO:0000256" key="2">
    <source>
        <dbReference type="ARBA" id="ARBA00022448"/>
    </source>
</evidence>
<comment type="similarity">
    <text evidence="1 4">Belongs to the plant LTP family.</text>
</comment>
<gene>
    <name evidence="7" type="ORF">Fot_40417</name>
</gene>
<evidence type="ECO:0000259" key="6">
    <source>
        <dbReference type="SMART" id="SM00499"/>
    </source>
</evidence>
<dbReference type="PRINTS" id="PR00382">
    <property type="entry name" value="LIPIDTRNSFER"/>
</dbReference>
<dbReference type="InterPro" id="IPR000528">
    <property type="entry name" value="Plant_nsLTP"/>
</dbReference>
<proteinExistence type="inferred from homology"/>
<organism evidence="7 8">
    <name type="scientific">Forsythia ovata</name>
    <dbReference type="NCBI Taxonomy" id="205694"/>
    <lineage>
        <taxon>Eukaryota</taxon>
        <taxon>Viridiplantae</taxon>
        <taxon>Streptophyta</taxon>
        <taxon>Embryophyta</taxon>
        <taxon>Tracheophyta</taxon>
        <taxon>Spermatophyta</taxon>
        <taxon>Magnoliopsida</taxon>
        <taxon>eudicotyledons</taxon>
        <taxon>Gunneridae</taxon>
        <taxon>Pentapetalae</taxon>
        <taxon>asterids</taxon>
        <taxon>lamiids</taxon>
        <taxon>Lamiales</taxon>
        <taxon>Oleaceae</taxon>
        <taxon>Forsythieae</taxon>
        <taxon>Forsythia</taxon>
    </lineage>
</organism>
<dbReference type="EMBL" id="JBFOLJ010000011">
    <property type="protein sequence ID" value="KAL2496660.1"/>
    <property type="molecule type" value="Genomic_DNA"/>
</dbReference>
<comment type="caution">
    <text evidence="7">The sequence shown here is derived from an EMBL/GenBank/DDBJ whole genome shotgun (WGS) entry which is preliminary data.</text>
</comment>
<dbReference type="Gene3D" id="1.10.110.10">
    <property type="entry name" value="Plant lipid-transfer and hydrophobic proteins"/>
    <property type="match status" value="1"/>
</dbReference>
<evidence type="ECO:0000313" key="8">
    <source>
        <dbReference type="Proteomes" id="UP001604277"/>
    </source>
</evidence>
<feature type="chain" id="PRO_5044849382" description="Non-specific lipid-transfer protein" evidence="5">
    <location>
        <begin position="26"/>
        <end position="135"/>
    </location>
</feature>
<name>A0ABD1S7H0_9LAMI</name>
<feature type="domain" description="Bifunctional inhibitor/plant lipid transfer protein/seed storage helical" evidence="6">
    <location>
        <begin position="28"/>
        <end position="113"/>
    </location>
</feature>
<dbReference type="AlphaFoldDB" id="A0ABD1S7H0"/>
<dbReference type="Pfam" id="PF00234">
    <property type="entry name" value="Tryp_alpha_amyl"/>
    <property type="match status" value="1"/>
</dbReference>
<dbReference type="SMART" id="SM00499">
    <property type="entry name" value="AAI"/>
    <property type="match status" value="1"/>
</dbReference>
<keyword evidence="2 4" id="KW-0813">Transport</keyword>
<evidence type="ECO:0000256" key="5">
    <source>
        <dbReference type="SAM" id="SignalP"/>
    </source>
</evidence>
<dbReference type="GO" id="GO:0008289">
    <property type="term" value="F:lipid binding"/>
    <property type="evidence" value="ECO:0007669"/>
    <property type="project" value="UniProtKB-KW"/>
</dbReference>
<keyword evidence="5" id="KW-0732">Signal</keyword>
<reference evidence="8" key="1">
    <citation type="submission" date="2024-07" db="EMBL/GenBank/DDBJ databases">
        <title>Two chromosome-level genome assemblies of Korean endemic species Abeliophyllum distichum and Forsythia ovata (Oleaceae).</title>
        <authorList>
            <person name="Jang H."/>
        </authorList>
    </citation>
    <scope>NUCLEOTIDE SEQUENCE [LARGE SCALE GENOMIC DNA]</scope>
</reference>
<accession>A0ABD1S7H0</accession>
<dbReference type="InterPro" id="IPR036312">
    <property type="entry name" value="Bifun_inhib/LTP/seed_sf"/>
</dbReference>
<evidence type="ECO:0000313" key="7">
    <source>
        <dbReference type="EMBL" id="KAL2496660.1"/>
    </source>
</evidence>
<keyword evidence="8" id="KW-1185">Reference proteome</keyword>
<keyword evidence="3 4" id="KW-0446">Lipid-binding</keyword>
<comment type="function">
    <text evidence="4">Plant non-specific lipid-transfer proteins transfer phospholipids as well as galactolipids across membranes. May play a role in wax or cutin deposition in the cell walls of expanding epidermal cells and certain secretory tissues.</text>
</comment>
<dbReference type="InterPro" id="IPR016140">
    <property type="entry name" value="Bifunc_inhib/LTP/seed_store"/>
</dbReference>
<feature type="signal peptide" evidence="5">
    <location>
        <begin position="1"/>
        <end position="25"/>
    </location>
</feature>
<dbReference type="PANTHER" id="PTHR33076">
    <property type="entry name" value="NON-SPECIFIC LIPID-TRANSFER PROTEIN 2-RELATED"/>
    <property type="match status" value="1"/>
</dbReference>
<evidence type="ECO:0000256" key="3">
    <source>
        <dbReference type="ARBA" id="ARBA00023121"/>
    </source>
</evidence>
<evidence type="ECO:0000256" key="1">
    <source>
        <dbReference type="ARBA" id="ARBA00009748"/>
    </source>
</evidence>
<protein>
    <recommendedName>
        <fullName evidence="4">Non-specific lipid-transfer protein</fullName>
    </recommendedName>
</protein>
<sequence>MLKFPLLLVLLALSAALLPLEPAEALSCADIMPAVAQCASFATGTVAQPSGGCCNELSRLSGMTRTTADRRQACNCLKQIAPQYPNVKDSLLLALPQKCSVSLPFLITRNTDCEQSHLKDESTWRNNGVFRPFCK</sequence>
<dbReference type="SUPFAM" id="SSF47699">
    <property type="entry name" value="Bifunctional inhibitor/lipid-transfer protein/seed storage 2S albumin"/>
    <property type="match status" value="1"/>
</dbReference>